<dbReference type="eggNOG" id="COG1573">
    <property type="taxonomic scope" value="Bacteria"/>
</dbReference>
<dbReference type="SMART" id="SM00987">
    <property type="entry name" value="UreE_C"/>
    <property type="match status" value="1"/>
</dbReference>
<gene>
    <name evidence="14" type="ordered locus">Psta_1972</name>
</gene>
<keyword evidence="15" id="KW-1185">Reference proteome</keyword>
<dbReference type="NCBIfam" id="TIGR00758">
    <property type="entry name" value="UDG_fam4"/>
    <property type="match status" value="1"/>
</dbReference>
<evidence type="ECO:0000256" key="12">
    <source>
        <dbReference type="SAM" id="MobiDB-lite"/>
    </source>
</evidence>
<keyword evidence="6" id="KW-0479">Metal-binding</keyword>
<dbReference type="STRING" id="530564.Psta_1972"/>
<dbReference type="OrthoDB" id="5290748at2"/>
<evidence type="ECO:0000313" key="14">
    <source>
        <dbReference type="EMBL" id="ADB16646.1"/>
    </source>
</evidence>
<dbReference type="GO" id="GO:0006281">
    <property type="term" value="P:DNA repair"/>
    <property type="evidence" value="ECO:0007669"/>
    <property type="project" value="UniProtKB-KW"/>
</dbReference>
<dbReference type="CDD" id="cd10030">
    <property type="entry name" value="UDG-F4_TTUDGA_SPO1dp_like"/>
    <property type="match status" value="1"/>
</dbReference>
<keyword evidence="5" id="KW-0004">4Fe-4S</keyword>
<evidence type="ECO:0000256" key="3">
    <source>
        <dbReference type="ARBA" id="ARBA00012030"/>
    </source>
</evidence>
<evidence type="ECO:0000256" key="1">
    <source>
        <dbReference type="ARBA" id="ARBA00001400"/>
    </source>
</evidence>
<dbReference type="AlphaFoldDB" id="D2R0P8"/>
<feature type="region of interest" description="Disordered" evidence="12">
    <location>
        <begin position="38"/>
        <end position="65"/>
    </location>
</feature>
<comment type="catalytic activity">
    <reaction evidence="1">
        <text>Hydrolyzes single-stranded DNA or mismatched double-stranded DNA and polynucleotides, releasing free uracil.</text>
        <dbReference type="EC" id="3.2.2.27"/>
    </reaction>
</comment>
<keyword evidence="7" id="KW-0227">DNA damage</keyword>
<dbReference type="EMBL" id="CP001848">
    <property type="protein sequence ID" value="ADB16646.1"/>
    <property type="molecule type" value="Genomic_DNA"/>
</dbReference>
<keyword evidence="8" id="KW-0378">Hydrolase</keyword>
<evidence type="ECO:0000256" key="7">
    <source>
        <dbReference type="ARBA" id="ARBA00022763"/>
    </source>
</evidence>
<evidence type="ECO:0000256" key="8">
    <source>
        <dbReference type="ARBA" id="ARBA00022801"/>
    </source>
</evidence>
<organism evidence="14 15">
    <name type="scientific">Pirellula staleyi (strain ATCC 27377 / DSM 6068 / ICPB 4128)</name>
    <name type="common">Pirella staleyi</name>
    <dbReference type="NCBI Taxonomy" id="530564"/>
    <lineage>
        <taxon>Bacteria</taxon>
        <taxon>Pseudomonadati</taxon>
        <taxon>Planctomycetota</taxon>
        <taxon>Planctomycetia</taxon>
        <taxon>Pirellulales</taxon>
        <taxon>Pirellulaceae</taxon>
        <taxon>Pirellula</taxon>
    </lineage>
</organism>
<dbReference type="GO" id="GO:0051539">
    <property type="term" value="F:4 iron, 4 sulfur cluster binding"/>
    <property type="evidence" value="ECO:0007669"/>
    <property type="project" value="UniProtKB-KW"/>
</dbReference>
<sequence length="292" mass="31949">MDELVTRKLLLQSLESLARAGVDQLQRGVPLGVLPAPAATAARPDSPAASMPLPSPPAATADRPMPTRLAAPTPPPFEPRLAVPATSDLEPVMAKKSAAKSAACASLDDLKAEVAGCKLCKELARTRKQTVFGIGNPQPRVVIFGEAPGADEDRTGEPFVGRAGQLLTKIIEACGWKREEVYILNVLKCRPPDNRTPVEEEIENCRPFFERQIELLAPEYIVCVGTVPSQALLRTKEPVGRLRGRFHEYNGRSVLVTYHPSYLLRNPSAKKFVWDDMQMLLKKMGIEPPKSK</sequence>
<feature type="compositionally biased region" description="Low complexity" evidence="12">
    <location>
        <begin position="38"/>
        <end position="52"/>
    </location>
</feature>
<dbReference type="PANTHER" id="PTHR33693">
    <property type="entry name" value="TYPE-5 URACIL-DNA GLYCOSYLASE"/>
    <property type="match status" value="1"/>
</dbReference>
<accession>D2R0P8</accession>
<dbReference type="InterPro" id="IPR036895">
    <property type="entry name" value="Uracil-DNA_glycosylase-like_sf"/>
</dbReference>
<reference evidence="14 15" key="1">
    <citation type="journal article" date="2009" name="Stand. Genomic Sci.">
        <title>Complete genome sequence of Pirellula staleyi type strain (ATCC 27377).</title>
        <authorList>
            <person name="Clum A."/>
            <person name="Tindall B.J."/>
            <person name="Sikorski J."/>
            <person name="Ivanova N."/>
            <person name="Mavrommatis K."/>
            <person name="Lucas S."/>
            <person name="Glavina del Rio T."/>
            <person name="Nolan M."/>
            <person name="Chen F."/>
            <person name="Tice H."/>
            <person name="Pitluck S."/>
            <person name="Cheng J.F."/>
            <person name="Chertkov O."/>
            <person name="Brettin T."/>
            <person name="Han C."/>
            <person name="Detter J.C."/>
            <person name="Kuske C."/>
            <person name="Bruce D."/>
            <person name="Goodwin L."/>
            <person name="Ovchinikova G."/>
            <person name="Pati A."/>
            <person name="Mikhailova N."/>
            <person name="Chen A."/>
            <person name="Palaniappan K."/>
            <person name="Land M."/>
            <person name="Hauser L."/>
            <person name="Chang Y.J."/>
            <person name="Jeffries C.D."/>
            <person name="Chain P."/>
            <person name="Rohde M."/>
            <person name="Goker M."/>
            <person name="Bristow J."/>
            <person name="Eisen J.A."/>
            <person name="Markowitz V."/>
            <person name="Hugenholtz P."/>
            <person name="Kyrpides N.C."/>
            <person name="Klenk H.P."/>
            <person name="Lapidus A."/>
        </authorList>
    </citation>
    <scope>NUCLEOTIDE SEQUENCE [LARGE SCALE GENOMIC DNA]</scope>
    <source>
        <strain evidence="15">ATCC 27377 / DSM 6068 / ICPB 4128</strain>
    </source>
</reference>
<dbReference type="SUPFAM" id="SSF52141">
    <property type="entry name" value="Uracil-DNA glycosylase-like"/>
    <property type="match status" value="1"/>
</dbReference>
<dbReference type="Proteomes" id="UP000001887">
    <property type="component" value="Chromosome"/>
</dbReference>
<dbReference type="GO" id="GO:0004844">
    <property type="term" value="F:uracil DNA N-glycosylase activity"/>
    <property type="evidence" value="ECO:0007669"/>
    <property type="project" value="UniProtKB-EC"/>
</dbReference>
<proteinExistence type="inferred from homology"/>
<dbReference type="InterPro" id="IPR005122">
    <property type="entry name" value="Uracil-DNA_glycosylase-like"/>
</dbReference>
<dbReference type="InterPro" id="IPR005273">
    <property type="entry name" value="Ura-DNA_glyco_family4"/>
</dbReference>
<dbReference type="InterPro" id="IPR051536">
    <property type="entry name" value="UDG_Type-4/5"/>
</dbReference>
<evidence type="ECO:0000256" key="5">
    <source>
        <dbReference type="ARBA" id="ARBA00022485"/>
    </source>
</evidence>
<evidence type="ECO:0000256" key="6">
    <source>
        <dbReference type="ARBA" id="ARBA00022723"/>
    </source>
</evidence>
<evidence type="ECO:0000259" key="13">
    <source>
        <dbReference type="SMART" id="SM00986"/>
    </source>
</evidence>
<dbReference type="EC" id="3.2.2.27" evidence="3"/>
<dbReference type="HOGENOM" id="CLU_044815_1_0_0"/>
<evidence type="ECO:0000256" key="9">
    <source>
        <dbReference type="ARBA" id="ARBA00023004"/>
    </source>
</evidence>
<evidence type="ECO:0000256" key="10">
    <source>
        <dbReference type="ARBA" id="ARBA00023014"/>
    </source>
</evidence>
<dbReference type="Gene3D" id="3.40.470.10">
    <property type="entry name" value="Uracil-DNA glycosylase-like domain"/>
    <property type="match status" value="1"/>
</dbReference>
<evidence type="ECO:0000256" key="4">
    <source>
        <dbReference type="ARBA" id="ARBA00019403"/>
    </source>
</evidence>
<dbReference type="PANTHER" id="PTHR33693:SF1">
    <property type="entry name" value="TYPE-4 URACIL-DNA GLYCOSYLASE"/>
    <property type="match status" value="1"/>
</dbReference>
<feature type="domain" description="Uracil-DNA glycosylase-like" evidence="13">
    <location>
        <begin position="132"/>
        <end position="278"/>
    </location>
</feature>
<comment type="similarity">
    <text evidence="2">Belongs to the uracil-DNA glycosylase (UDG) superfamily. Type 4 (UDGa) family.</text>
</comment>
<protein>
    <recommendedName>
        <fullName evidence="4">Type-4 uracil-DNA glycosylase</fullName>
        <ecNumber evidence="3">3.2.2.27</ecNumber>
    </recommendedName>
</protein>
<evidence type="ECO:0000256" key="11">
    <source>
        <dbReference type="ARBA" id="ARBA00023204"/>
    </source>
</evidence>
<evidence type="ECO:0000256" key="2">
    <source>
        <dbReference type="ARBA" id="ARBA00006521"/>
    </source>
</evidence>
<dbReference type="KEGG" id="psl:Psta_1972"/>
<keyword evidence="11" id="KW-0234">DNA repair</keyword>
<dbReference type="SMART" id="SM00986">
    <property type="entry name" value="UDG"/>
    <property type="match status" value="1"/>
</dbReference>
<dbReference type="Pfam" id="PF03167">
    <property type="entry name" value="UDG"/>
    <property type="match status" value="1"/>
</dbReference>
<name>D2R0P8_PIRSD</name>
<keyword evidence="9" id="KW-0408">Iron</keyword>
<dbReference type="GO" id="GO:0046872">
    <property type="term" value="F:metal ion binding"/>
    <property type="evidence" value="ECO:0007669"/>
    <property type="project" value="UniProtKB-KW"/>
</dbReference>
<keyword evidence="10" id="KW-0411">Iron-sulfur</keyword>
<evidence type="ECO:0000313" key="15">
    <source>
        <dbReference type="Proteomes" id="UP000001887"/>
    </source>
</evidence>